<sequence length="59" mass="7244">MNEVSERGWLVRILMEFMVKQFRSRGAQRRIWNDMLSRFRRIPTLQGHIMIVMDESRFS</sequence>
<dbReference type="EMBL" id="SLUO01000016">
    <property type="protein sequence ID" value="TCL55265.1"/>
    <property type="molecule type" value="Genomic_DNA"/>
</dbReference>
<name>A0A4R1QS66_9FIRM</name>
<dbReference type="AlphaFoldDB" id="A0A4R1QS66"/>
<organism evidence="1 2">
    <name type="scientific">Kineothrix alysoides</name>
    <dbReference type="NCBI Taxonomy" id="1469948"/>
    <lineage>
        <taxon>Bacteria</taxon>
        <taxon>Bacillati</taxon>
        <taxon>Bacillota</taxon>
        <taxon>Clostridia</taxon>
        <taxon>Lachnospirales</taxon>
        <taxon>Lachnospiraceae</taxon>
        <taxon>Kineothrix</taxon>
    </lineage>
</organism>
<proteinExistence type="predicted"/>
<gene>
    <name evidence="1" type="ORF">EDD76_116106</name>
</gene>
<dbReference type="STRING" id="1469948.GCA_000732725_03460"/>
<comment type="caution">
    <text evidence="1">The sequence shown here is derived from an EMBL/GenBank/DDBJ whole genome shotgun (WGS) entry which is preliminary data.</text>
</comment>
<reference evidence="1 2" key="1">
    <citation type="submission" date="2019-03" db="EMBL/GenBank/DDBJ databases">
        <title>Genomic Encyclopedia of Type Strains, Phase IV (KMG-IV): sequencing the most valuable type-strain genomes for metagenomic binning, comparative biology and taxonomic classification.</title>
        <authorList>
            <person name="Goeker M."/>
        </authorList>
    </citation>
    <scope>NUCLEOTIDE SEQUENCE [LARGE SCALE GENOMIC DNA]</scope>
    <source>
        <strain evidence="1 2">DSM 100556</strain>
    </source>
</reference>
<protein>
    <submittedName>
        <fullName evidence="1">Uncharacterized protein</fullName>
    </submittedName>
</protein>
<accession>A0A4R1QS66</accession>
<evidence type="ECO:0000313" key="2">
    <source>
        <dbReference type="Proteomes" id="UP000295718"/>
    </source>
</evidence>
<dbReference type="Proteomes" id="UP000295718">
    <property type="component" value="Unassembled WGS sequence"/>
</dbReference>
<keyword evidence="2" id="KW-1185">Reference proteome</keyword>
<evidence type="ECO:0000313" key="1">
    <source>
        <dbReference type="EMBL" id="TCL55265.1"/>
    </source>
</evidence>